<evidence type="ECO:0000313" key="2">
    <source>
        <dbReference type="Proteomes" id="UP000823775"/>
    </source>
</evidence>
<evidence type="ECO:0000313" key="1">
    <source>
        <dbReference type="EMBL" id="MCD9638404.1"/>
    </source>
</evidence>
<proteinExistence type="predicted"/>
<protein>
    <submittedName>
        <fullName evidence="1">Uncharacterized protein</fullName>
    </submittedName>
</protein>
<accession>A0ABS8UVD7</accession>
<gene>
    <name evidence="1" type="ORF">HAX54_022362</name>
</gene>
<organism evidence="1 2">
    <name type="scientific">Datura stramonium</name>
    <name type="common">Jimsonweed</name>
    <name type="synonym">Common thornapple</name>
    <dbReference type="NCBI Taxonomy" id="4076"/>
    <lineage>
        <taxon>Eukaryota</taxon>
        <taxon>Viridiplantae</taxon>
        <taxon>Streptophyta</taxon>
        <taxon>Embryophyta</taxon>
        <taxon>Tracheophyta</taxon>
        <taxon>Spermatophyta</taxon>
        <taxon>Magnoliopsida</taxon>
        <taxon>eudicotyledons</taxon>
        <taxon>Gunneridae</taxon>
        <taxon>Pentapetalae</taxon>
        <taxon>asterids</taxon>
        <taxon>lamiids</taxon>
        <taxon>Solanales</taxon>
        <taxon>Solanaceae</taxon>
        <taxon>Solanoideae</taxon>
        <taxon>Datureae</taxon>
        <taxon>Datura</taxon>
    </lineage>
</organism>
<reference evidence="1 2" key="1">
    <citation type="journal article" date="2021" name="BMC Genomics">
        <title>Datura genome reveals duplications of psychoactive alkaloid biosynthetic genes and high mutation rate following tissue culture.</title>
        <authorList>
            <person name="Rajewski A."/>
            <person name="Carter-House D."/>
            <person name="Stajich J."/>
            <person name="Litt A."/>
        </authorList>
    </citation>
    <scope>NUCLEOTIDE SEQUENCE [LARGE SCALE GENOMIC DNA]</scope>
    <source>
        <strain evidence="1">AR-01</strain>
    </source>
</reference>
<dbReference type="Proteomes" id="UP000823775">
    <property type="component" value="Unassembled WGS sequence"/>
</dbReference>
<name>A0ABS8UVD7_DATST</name>
<dbReference type="EMBL" id="JACEIK010002692">
    <property type="protein sequence ID" value="MCD9638404.1"/>
    <property type="molecule type" value="Genomic_DNA"/>
</dbReference>
<comment type="caution">
    <text evidence="1">The sequence shown here is derived from an EMBL/GenBank/DDBJ whole genome shotgun (WGS) entry which is preliminary data.</text>
</comment>
<keyword evidence="2" id="KW-1185">Reference proteome</keyword>
<sequence>MFCREFFKTYATPPSAQTRMKLLSGPDIVKIWKTEELAPYDHTIGTILGLLICEDLFERRYWCWWIRIIYGGNPGRNQRVTSFLQEQWFSMPHLSATLDDEHH</sequence>